<name>A0A5B7CH06_PORTR</name>
<sequence>MSGGGGGGCGRRWRQCWAEAGLQCGCRGLNEHHSAPRSPPCQTSPPPSFLSIANSVVMVC</sequence>
<keyword evidence="2" id="KW-1185">Reference proteome</keyword>
<comment type="caution">
    <text evidence="1">The sequence shown here is derived from an EMBL/GenBank/DDBJ whole genome shotgun (WGS) entry which is preliminary data.</text>
</comment>
<evidence type="ECO:0000313" key="2">
    <source>
        <dbReference type="Proteomes" id="UP000324222"/>
    </source>
</evidence>
<accession>A0A5B7CH06</accession>
<dbReference type="EMBL" id="VSRR010000041">
    <property type="protein sequence ID" value="MPC08729.1"/>
    <property type="molecule type" value="Genomic_DNA"/>
</dbReference>
<organism evidence="1 2">
    <name type="scientific">Portunus trituberculatus</name>
    <name type="common">Swimming crab</name>
    <name type="synonym">Neptunus trituberculatus</name>
    <dbReference type="NCBI Taxonomy" id="210409"/>
    <lineage>
        <taxon>Eukaryota</taxon>
        <taxon>Metazoa</taxon>
        <taxon>Ecdysozoa</taxon>
        <taxon>Arthropoda</taxon>
        <taxon>Crustacea</taxon>
        <taxon>Multicrustacea</taxon>
        <taxon>Malacostraca</taxon>
        <taxon>Eumalacostraca</taxon>
        <taxon>Eucarida</taxon>
        <taxon>Decapoda</taxon>
        <taxon>Pleocyemata</taxon>
        <taxon>Brachyura</taxon>
        <taxon>Eubrachyura</taxon>
        <taxon>Portunoidea</taxon>
        <taxon>Portunidae</taxon>
        <taxon>Portuninae</taxon>
        <taxon>Portunus</taxon>
    </lineage>
</organism>
<reference evidence="1 2" key="1">
    <citation type="submission" date="2019-05" db="EMBL/GenBank/DDBJ databases">
        <title>Another draft genome of Portunus trituberculatus and its Hox gene families provides insights of decapod evolution.</title>
        <authorList>
            <person name="Jeong J.-H."/>
            <person name="Song I."/>
            <person name="Kim S."/>
            <person name="Choi T."/>
            <person name="Kim D."/>
            <person name="Ryu S."/>
            <person name="Kim W."/>
        </authorList>
    </citation>
    <scope>NUCLEOTIDE SEQUENCE [LARGE SCALE GENOMIC DNA]</scope>
    <source>
        <tissue evidence="1">Muscle</tissue>
    </source>
</reference>
<proteinExistence type="predicted"/>
<gene>
    <name evidence="1" type="ORF">E2C01_001323</name>
</gene>
<dbReference type="Proteomes" id="UP000324222">
    <property type="component" value="Unassembled WGS sequence"/>
</dbReference>
<evidence type="ECO:0000313" key="1">
    <source>
        <dbReference type="EMBL" id="MPC08729.1"/>
    </source>
</evidence>
<dbReference type="AlphaFoldDB" id="A0A5B7CH06"/>
<protein>
    <submittedName>
        <fullName evidence="1">Uncharacterized protein</fullName>
    </submittedName>
</protein>